<dbReference type="PROSITE" id="PS50893">
    <property type="entry name" value="ABC_TRANSPORTER_2"/>
    <property type="match status" value="1"/>
</dbReference>
<dbReference type="Proteomes" id="UP000198929">
    <property type="component" value="Unassembled WGS sequence"/>
</dbReference>
<dbReference type="Gene3D" id="3.40.50.300">
    <property type="entry name" value="P-loop containing nucleotide triphosphate hydrolases"/>
    <property type="match status" value="1"/>
</dbReference>
<keyword evidence="6 11" id="KW-0067">ATP-binding</keyword>
<keyword evidence="3" id="KW-1003">Cell membrane</keyword>
<comment type="subcellular location">
    <subcellularLocation>
        <location evidence="1">Cell membrane</location>
        <topology evidence="1">Peripheral membrane protein</topology>
    </subcellularLocation>
</comment>
<dbReference type="GO" id="GO:0005524">
    <property type="term" value="F:ATP binding"/>
    <property type="evidence" value="ECO:0007669"/>
    <property type="project" value="UniProtKB-KW"/>
</dbReference>
<evidence type="ECO:0000256" key="2">
    <source>
        <dbReference type="ARBA" id="ARBA00022448"/>
    </source>
</evidence>
<dbReference type="CDD" id="cd03214">
    <property type="entry name" value="ABC_Iron-Siderophores_B12_Hemin"/>
    <property type="match status" value="1"/>
</dbReference>
<keyword evidence="7" id="KW-0408">Iron</keyword>
<dbReference type="FunFam" id="3.40.50.300:FF:000134">
    <property type="entry name" value="Iron-enterobactin ABC transporter ATP-binding protein"/>
    <property type="match status" value="1"/>
</dbReference>
<reference evidence="12" key="1">
    <citation type="submission" date="2016-10" db="EMBL/GenBank/DDBJ databases">
        <authorList>
            <person name="Varghese N."/>
            <person name="Submissions S."/>
        </authorList>
    </citation>
    <scope>NUCLEOTIDE SEQUENCE [LARGE SCALE GENOMIC DNA]</scope>
    <source>
        <strain evidence="12">DSM 20524</strain>
    </source>
</reference>
<dbReference type="SUPFAM" id="SSF52540">
    <property type="entry name" value="P-loop containing nucleoside triphosphate hydrolases"/>
    <property type="match status" value="1"/>
</dbReference>
<name>A0A1H9VT69_9CORY</name>
<accession>A0A1H9VT69</accession>
<feature type="domain" description="ABC transporter" evidence="10">
    <location>
        <begin position="5"/>
        <end position="241"/>
    </location>
</feature>
<evidence type="ECO:0000256" key="6">
    <source>
        <dbReference type="ARBA" id="ARBA00022840"/>
    </source>
</evidence>
<evidence type="ECO:0000256" key="3">
    <source>
        <dbReference type="ARBA" id="ARBA00022475"/>
    </source>
</evidence>
<evidence type="ECO:0000256" key="9">
    <source>
        <dbReference type="ARBA" id="ARBA00023136"/>
    </source>
</evidence>
<keyword evidence="12" id="KW-1185">Reference proteome</keyword>
<dbReference type="InterPro" id="IPR017871">
    <property type="entry name" value="ABC_transporter-like_CS"/>
</dbReference>
<evidence type="ECO:0000256" key="5">
    <source>
        <dbReference type="ARBA" id="ARBA00022741"/>
    </source>
</evidence>
<protein>
    <submittedName>
        <fullName evidence="11">Iron complex transport system ATP-binding protein</fullName>
    </submittedName>
</protein>
<dbReference type="STRING" id="1121357.SAMN05661109_02379"/>
<dbReference type="InterPro" id="IPR003439">
    <property type="entry name" value="ABC_transporter-like_ATP-bd"/>
</dbReference>
<dbReference type="AlphaFoldDB" id="A0A1H9VT69"/>
<dbReference type="InterPro" id="IPR027417">
    <property type="entry name" value="P-loop_NTPase"/>
</dbReference>
<evidence type="ECO:0000256" key="4">
    <source>
        <dbReference type="ARBA" id="ARBA00022496"/>
    </source>
</evidence>
<sequence length="258" mass="28319">MTTLFRFDRLTSGYGGDPVIKDLDGYINEGEITCLIGPNGCGKSTLLKTMCGLLPYEGTVEFGGRELTNWGRKERAREMSLLPQSPTAPAGLTVRELIARGRHPYQSWLTQWSDRDDSVAAEAIHTTGVAGIVDKRLNELSGGQRQRAWIAMAIAQDTPTMLLDEPTTFLDLATSVEVLRLVQSLNRTQGRSVVMVLHDLNLAARFSDRLIMLNRHGTIAATGTPGEVLHSETLKEVFDLDAVVVDSPVNNHPLVVPR</sequence>
<evidence type="ECO:0000256" key="1">
    <source>
        <dbReference type="ARBA" id="ARBA00004202"/>
    </source>
</evidence>
<keyword evidence="8" id="KW-0406">Ion transport</keyword>
<evidence type="ECO:0000313" key="12">
    <source>
        <dbReference type="Proteomes" id="UP000198929"/>
    </source>
</evidence>
<dbReference type="InterPro" id="IPR051535">
    <property type="entry name" value="Siderophore_ABC-ATPase"/>
</dbReference>
<gene>
    <name evidence="11" type="ORF">SAMN05661109_02379</name>
</gene>
<proteinExistence type="predicted"/>
<evidence type="ECO:0000256" key="8">
    <source>
        <dbReference type="ARBA" id="ARBA00023065"/>
    </source>
</evidence>
<evidence type="ECO:0000256" key="7">
    <source>
        <dbReference type="ARBA" id="ARBA00023004"/>
    </source>
</evidence>
<dbReference type="PANTHER" id="PTHR42771:SF2">
    <property type="entry name" value="IRON(3+)-HYDROXAMATE IMPORT ATP-BINDING PROTEIN FHUC"/>
    <property type="match status" value="1"/>
</dbReference>
<evidence type="ECO:0000259" key="10">
    <source>
        <dbReference type="PROSITE" id="PS50893"/>
    </source>
</evidence>
<dbReference type="SMART" id="SM00382">
    <property type="entry name" value="AAA"/>
    <property type="match status" value="1"/>
</dbReference>
<dbReference type="Pfam" id="PF00005">
    <property type="entry name" value="ABC_tran"/>
    <property type="match status" value="1"/>
</dbReference>
<dbReference type="EMBL" id="FOGQ01000014">
    <property type="protein sequence ID" value="SES24926.1"/>
    <property type="molecule type" value="Genomic_DNA"/>
</dbReference>
<dbReference type="RefSeq" id="WP_231910058.1">
    <property type="nucleotide sequence ID" value="NZ_CP047199.1"/>
</dbReference>
<keyword evidence="4" id="KW-0410">Iron transport</keyword>
<keyword evidence="9" id="KW-0472">Membrane</keyword>
<dbReference type="PROSITE" id="PS00211">
    <property type="entry name" value="ABC_TRANSPORTER_1"/>
    <property type="match status" value="1"/>
</dbReference>
<keyword evidence="5" id="KW-0547">Nucleotide-binding</keyword>
<dbReference type="GO" id="GO:0005886">
    <property type="term" value="C:plasma membrane"/>
    <property type="evidence" value="ECO:0007669"/>
    <property type="project" value="UniProtKB-SubCell"/>
</dbReference>
<evidence type="ECO:0000313" key="11">
    <source>
        <dbReference type="EMBL" id="SES24926.1"/>
    </source>
</evidence>
<dbReference type="InterPro" id="IPR003593">
    <property type="entry name" value="AAA+_ATPase"/>
</dbReference>
<dbReference type="GO" id="GO:0006826">
    <property type="term" value="P:iron ion transport"/>
    <property type="evidence" value="ECO:0007669"/>
    <property type="project" value="UniProtKB-KW"/>
</dbReference>
<dbReference type="GO" id="GO:0016887">
    <property type="term" value="F:ATP hydrolysis activity"/>
    <property type="evidence" value="ECO:0007669"/>
    <property type="project" value="InterPro"/>
</dbReference>
<dbReference type="PANTHER" id="PTHR42771">
    <property type="entry name" value="IRON(3+)-HYDROXAMATE IMPORT ATP-BINDING PROTEIN FHUC"/>
    <property type="match status" value="1"/>
</dbReference>
<organism evidence="11 12">
    <name type="scientific">Corynebacterium cystitidis DSM 20524</name>
    <dbReference type="NCBI Taxonomy" id="1121357"/>
    <lineage>
        <taxon>Bacteria</taxon>
        <taxon>Bacillati</taxon>
        <taxon>Actinomycetota</taxon>
        <taxon>Actinomycetes</taxon>
        <taxon>Mycobacteriales</taxon>
        <taxon>Corynebacteriaceae</taxon>
        <taxon>Corynebacterium</taxon>
    </lineage>
</organism>
<keyword evidence="2" id="KW-0813">Transport</keyword>